<evidence type="ECO:0000313" key="3">
    <source>
        <dbReference type="Proteomes" id="UP001501509"/>
    </source>
</evidence>
<comment type="caution">
    <text evidence="2">The sequence shown here is derived from an EMBL/GenBank/DDBJ whole genome shotgun (WGS) entry which is preliminary data.</text>
</comment>
<sequence length="158" mass="17527">MKVPMRSVTVLAASVIGASILAAPASASSSKPTASPEVLAVGTNEVAAQGKWHRLWGPAFVWPNSRFPGAWASKPFKSKSKVLGINFRCWRWRGAGKAWLGITGTDGYLRAKTPYALCDGQWKTVHWKRARKGVKYRVTLHNFPAVKAPWEIKAYNYW</sequence>
<evidence type="ECO:0008006" key="4">
    <source>
        <dbReference type="Google" id="ProtNLM"/>
    </source>
</evidence>
<accession>A0ABP6CZB2</accession>
<organism evidence="2 3">
    <name type="scientific">Actinomadura fulvescens</name>
    <dbReference type="NCBI Taxonomy" id="46160"/>
    <lineage>
        <taxon>Bacteria</taxon>
        <taxon>Bacillati</taxon>
        <taxon>Actinomycetota</taxon>
        <taxon>Actinomycetes</taxon>
        <taxon>Streptosporangiales</taxon>
        <taxon>Thermomonosporaceae</taxon>
        <taxon>Actinomadura</taxon>
    </lineage>
</organism>
<dbReference type="EMBL" id="BAAATD010000014">
    <property type="protein sequence ID" value="GAA2628718.1"/>
    <property type="molecule type" value="Genomic_DNA"/>
</dbReference>
<evidence type="ECO:0000313" key="2">
    <source>
        <dbReference type="EMBL" id="GAA2628718.1"/>
    </source>
</evidence>
<protein>
    <recommendedName>
        <fullName evidence="4">Secreted protein</fullName>
    </recommendedName>
</protein>
<gene>
    <name evidence="2" type="ORF">GCM10010411_77630</name>
</gene>
<evidence type="ECO:0000256" key="1">
    <source>
        <dbReference type="SAM" id="SignalP"/>
    </source>
</evidence>
<reference evidence="3" key="1">
    <citation type="journal article" date="2019" name="Int. J. Syst. Evol. Microbiol.">
        <title>The Global Catalogue of Microorganisms (GCM) 10K type strain sequencing project: providing services to taxonomists for standard genome sequencing and annotation.</title>
        <authorList>
            <consortium name="The Broad Institute Genomics Platform"/>
            <consortium name="The Broad Institute Genome Sequencing Center for Infectious Disease"/>
            <person name="Wu L."/>
            <person name="Ma J."/>
        </authorList>
    </citation>
    <scope>NUCLEOTIDE SEQUENCE [LARGE SCALE GENOMIC DNA]</scope>
    <source>
        <strain evidence="3">JCM 6833</strain>
    </source>
</reference>
<name>A0ABP6CZB2_9ACTN</name>
<feature type="signal peptide" evidence="1">
    <location>
        <begin position="1"/>
        <end position="27"/>
    </location>
</feature>
<keyword evidence="1" id="KW-0732">Signal</keyword>
<dbReference type="Proteomes" id="UP001501509">
    <property type="component" value="Unassembled WGS sequence"/>
</dbReference>
<keyword evidence="3" id="KW-1185">Reference proteome</keyword>
<proteinExistence type="predicted"/>
<feature type="chain" id="PRO_5045629817" description="Secreted protein" evidence="1">
    <location>
        <begin position="28"/>
        <end position="158"/>
    </location>
</feature>